<dbReference type="PANTHER" id="PTHR22854:SF2">
    <property type="entry name" value="INDOLE-3-GLYCEROL-PHOSPHATE SYNTHASE"/>
    <property type="match status" value="1"/>
</dbReference>
<organism evidence="11 12">
    <name type="scientific">Lysinibacillus irui</name>
    <dbReference type="NCBI Taxonomy" id="2998077"/>
    <lineage>
        <taxon>Bacteria</taxon>
        <taxon>Bacillati</taxon>
        <taxon>Bacillota</taxon>
        <taxon>Bacilli</taxon>
        <taxon>Bacillales</taxon>
        <taxon>Bacillaceae</taxon>
        <taxon>Lysinibacillus</taxon>
    </lineage>
</organism>
<evidence type="ECO:0000256" key="2">
    <source>
        <dbReference type="ARBA" id="ARBA00004696"/>
    </source>
</evidence>
<evidence type="ECO:0000256" key="1">
    <source>
        <dbReference type="ARBA" id="ARBA00001633"/>
    </source>
</evidence>
<dbReference type="CDD" id="cd00331">
    <property type="entry name" value="IGPS"/>
    <property type="match status" value="1"/>
</dbReference>
<proteinExistence type="inferred from homology"/>
<dbReference type="PROSITE" id="PS00614">
    <property type="entry name" value="IGPS"/>
    <property type="match status" value="1"/>
</dbReference>
<dbReference type="PANTHER" id="PTHR22854">
    <property type="entry name" value="TRYPTOPHAN BIOSYNTHESIS PROTEIN"/>
    <property type="match status" value="1"/>
</dbReference>
<evidence type="ECO:0000313" key="12">
    <source>
        <dbReference type="Proteomes" id="UP001219585"/>
    </source>
</evidence>
<name>A0AAJ5RJD9_9BACI</name>
<dbReference type="SUPFAM" id="SSF51366">
    <property type="entry name" value="Ribulose-phoshate binding barrel"/>
    <property type="match status" value="1"/>
</dbReference>
<dbReference type="GO" id="GO:0000162">
    <property type="term" value="P:L-tryptophan biosynthetic process"/>
    <property type="evidence" value="ECO:0007669"/>
    <property type="project" value="UniProtKB-UniRule"/>
</dbReference>
<dbReference type="Proteomes" id="UP001219585">
    <property type="component" value="Chromosome"/>
</dbReference>
<dbReference type="HAMAP" id="MF_00134_B">
    <property type="entry name" value="IGPS_B"/>
    <property type="match status" value="1"/>
</dbReference>
<comment type="pathway">
    <text evidence="2 9">Amino-acid biosynthesis; L-tryptophan biosynthesis; L-tryptophan from chorismate: step 4/5.</text>
</comment>
<comment type="catalytic activity">
    <reaction evidence="1 9">
        <text>1-(2-carboxyphenylamino)-1-deoxy-D-ribulose 5-phosphate + H(+) = (1S,2R)-1-C-(indol-3-yl)glycerol 3-phosphate + CO2 + H2O</text>
        <dbReference type="Rhea" id="RHEA:23476"/>
        <dbReference type="ChEBI" id="CHEBI:15377"/>
        <dbReference type="ChEBI" id="CHEBI:15378"/>
        <dbReference type="ChEBI" id="CHEBI:16526"/>
        <dbReference type="ChEBI" id="CHEBI:58613"/>
        <dbReference type="ChEBI" id="CHEBI:58866"/>
        <dbReference type="EC" id="4.1.1.48"/>
    </reaction>
</comment>
<dbReference type="Pfam" id="PF00218">
    <property type="entry name" value="IGPS"/>
    <property type="match status" value="1"/>
</dbReference>
<dbReference type="InterPro" id="IPR013785">
    <property type="entry name" value="Aldolase_TIM"/>
</dbReference>
<dbReference type="HAMAP" id="MF_00134_A">
    <property type="entry name" value="IGPS_A"/>
    <property type="match status" value="1"/>
</dbReference>
<dbReference type="Gene3D" id="3.20.20.70">
    <property type="entry name" value="Aldolase class I"/>
    <property type="match status" value="1"/>
</dbReference>
<evidence type="ECO:0000256" key="8">
    <source>
        <dbReference type="ARBA" id="ARBA00023239"/>
    </source>
</evidence>
<reference evidence="11" key="1">
    <citation type="submission" date="2022-11" db="EMBL/GenBank/DDBJ databases">
        <title>Lysinibacillus irui.</title>
        <authorList>
            <person name="Akintayo S.O."/>
        </authorList>
    </citation>
    <scope>NUCLEOTIDE SEQUENCE</scope>
    <source>
        <strain evidence="11">IRB4-01</strain>
    </source>
</reference>
<evidence type="ECO:0000259" key="10">
    <source>
        <dbReference type="Pfam" id="PF00218"/>
    </source>
</evidence>
<keyword evidence="7 9" id="KW-0057">Aromatic amino acid biosynthesis</keyword>
<dbReference type="GO" id="GO:0004425">
    <property type="term" value="F:indole-3-glycerol-phosphate synthase activity"/>
    <property type="evidence" value="ECO:0007669"/>
    <property type="project" value="UniProtKB-UniRule"/>
</dbReference>
<accession>A0AAJ5RJD9</accession>
<dbReference type="EC" id="4.1.1.48" evidence="9"/>
<dbReference type="GO" id="GO:0004640">
    <property type="term" value="F:phosphoribosylanthranilate isomerase activity"/>
    <property type="evidence" value="ECO:0007669"/>
    <property type="project" value="TreeGrafter"/>
</dbReference>
<dbReference type="EMBL" id="CP113527">
    <property type="protein sequence ID" value="WDV05707.1"/>
    <property type="molecule type" value="Genomic_DNA"/>
</dbReference>
<gene>
    <name evidence="9 11" type="primary">trpC</name>
    <name evidence="11" type="ORF">OU989_15535</name>
</gene>
<protein>
    <recommendedName>
        <fullName evidence="9">Indole-3-glycerol phosphate synthase</fullName>
        <shortName evidence="9">IGPS</shortName>
        <ecNumber evidence="9">4.1.1.48</ecNumber>
    </recommendedName>
</protein>
<dbReference type="InterPro" id="IPR011060">
    <property type="entry name" value="RibuloseP-bd_barrel"/>
</dbReference>
<dbReference type="RefSeq" id="WP_274793912.1">
    <property type="nucleotide sequence ID" value="NZ_CP113527.1"/>
</dbReference>
<feature type="domain" description="Indole-3-glycerol phosphate synthase" evidence="10">
    <location>
        <begin position="4"/>
        <end position="251"/>
    </location>
</feature>
<dbReference type="NCBIfam" id="NF001377">
    <property type="entry name" value="PRK00278.2-4"/>
    <property type="match status" value="1"/>
</dbReference>
<evidence type="ECO:0000256" key="4">
    <source>
        <dbReference type="ARBA" id="ARBA00022605"/>
    </source>
</evidence>
<evidence type="ECO:0000256" key="6">
    <source>
        <dbReference type="ARBA" id="ARBA00022822"/>
    </source>
</evidence>
<dbReference type="AlphaFoldDB" id="A0AAJ5RJD9"/>
<keyword evidence="8 9" id="KW-0456">Lyase</keyword>
<keyword evidence="6 9" id="KW-0822">Tryptophan biosynthesis</keyword>
<evidence type="ECO:0000313" key="11">
    <source>
        <dbReference type="EMBL" id="WDV05707.1"/>
    </source>
</evidence>
<dbReference type="KEGG" id="liu:OU989_15535"/>
<dbReference type="InterPro" id="IPR001468">
    <property type="entry name" value="Indole-3-GlycerolPSynthase_CS"/>
</dbReference>
<evidence type="ECO:0000256" key="7">
    <source>
        <dbReference type="ARBA" id="ARBA00023141"/>
    </source>
</evidence>
<comment type="similarity">
    <text evidence="3 9">Belongs to the TrpC family.</text>
</comment>
<evidence type="ECO:0000256" key="9">
    <source>
        <dbReference type="HAMAP-Rule" id="MF_00134"/>
    </source>
</evidence>
<sequence>MNILNKILQQKRIEVDALLEQPDPLASYTEKTRPSLFDSLRQANTLQVIAEMKRASPSKGLIAEGANPVAQGQIYAQAGAAAISVLTDKEFFKGSFDDLAAVASVVNIPLLCKDFMIDRVQIRFAKAAGASIILLIVAALTDESLRDLYSYATGLGLEVLVEVHDREELDRALAVDAKLIGVNNRDLRTFEVSLQRTQEIADAFPFNENRVLISESGIWSQEDAQQVAAMGASGILVGEALMRSGDAGQALQCFQVRKEGLLYDKS</sequence>
<evidence type="ECO:0000256" key="3">
    <source>
        <dbReference type="ARBA" id="ARBA00008737"/>
    </source>
</evidence>
<evidence type="ECO:0000256" key="5">
    <source>
        <dbReference type="ARBA" id="ARBA00022793"/>
    </source>
</evidence>
<keyword evidence="4 9" id="KW-0028">Amino-acid biosynthesis</keyword>
<dbReference type="InterPro" id="IPR045186">
    <property type="entry name" value="Indole-3-glycerol_P_synth"/>
</dbReference>
<dbReference type="FunFam" id="3.20.20.70:FF:000024">
    <property type="entry name" value="Indole-3-glycerol phosphate synthase"/>
    <property type="match status" value="1"/>
</dbReference>
<dbReference type="InterPro" id="IPR013798">
    <property type="entry name" value="Indole-3-glycerol_P_synth_dom"/>
</dbReference>
<dbReference type="NCBIfam" id="NF001371">
    <property type="entry name" value="PRK00278.1-3"/>
    <property type="match status" value="1"/>
</dbReference>
<keyword evidence="5 9" id="KW-0210">Decarboxylase</keyword>